<feature type="non-terminal residue" evidence="2">
    <location>
        <position position="1"/>
    </location>
</feature>
<accession>A0A0H5RE53</accession>
<feature type="domain" description="DDE-1" evidence="1">
    <location>
        <begin position="28"/>
        <end position="199"/>
    </location>
</feature>
<evidence type="ECO:0000313" key="2">
    <source>
        <dbReference type="EMBL" id="CRZ11822.1"/>
    </source>
</evidence>
<sequence length="227" mass="25295">FSMTPRTTIHARGTQTVNIRSSSSSTMRVTVAVTVSADGGMLFPLIVFKGKPGGRISRSFSSFPSGAIYACQDRAWMDESVMKRWIQDILVPYVQTSLPGIHPVLMLDSYRCHMMASVVNTIADVGIEVIHIPGGCTGTCQPVDVGIEKPLKDRVRHRWEEWMLQQDGNTAIFQPPSRELLASWIIDSLNSLESEIIQSHLNTKSASRLIKLSIKKTVIHNAHRRCH</sequence>
<dbReference type="AlphaFoldDB" id="A0A0H5RE53"/>
<evidence type="ECO:0000259" key="1">
    <source>
        <dbReference type="Pfam" id="PF03184"/>
    </source>
</evidence>
<dbReference type="EMBL" id="HACM01011380">
    <property type="protein sequence ID" value="CRZ11822.1"/>
    <property type="molecule type" value="Transcribed_RNA"/>
</dbReference>
<organism evidence="2">
    <name type="scientific">Spongospora subterranea</name>
    <dbReference type="NCBI Taxonomy" id="70186"/>
    <lineage>
        <taxon>Eukaryota</taxon>
        <taxon>Sar</taxon>
        <taxon>Rhizaria</taxon>
        <taxon>Endomyxa</taxon>
        <taxon>Phytomyxea</taxon>
        <taxon>Plasmodiophorida</taxon>
        <taxon>Plasmodiophoridae</taxon>
        <taxon>Spongospora</taxon>
    </lineage>
</organism>
<dbReference type="GO" id="GO:0003676">
    <property type="term" value="F:nucleic acid binding"/>
    <property type="evidence" value="ECO:0007669"/>
    <property type="project" value="InterPro"/>
</dbReference>
<protein>
    <recommendedName>
        <fullName evidence="1">DDE-1 domain-containing protein</fullName>
    </recommendedName>
</protein>
<dbReference type="InterPro" id="IPR004875">
    <property type="entry name" value="DDE_SF_endonuclease_dom"/>
</dbReference>
<reference evidence="2" key="1">
    <citation type="submission" date="2015-04" db="EMBL/GenBank/DDBJ databases">
        <title>The genome sequence of the plant pathogenic Rhizarian Plasmodiophora brassicae reveals insights in its biotrophic life cycle and the origin of chitin synthesis.</title>
        <authorList>
            <person name="Schwelm A."/>
            <person name="Fogelqvist J."/>
            <person name="Knaust A."/>
            <person name="Julke S."/>
            <person name="Lilja T."/>
            <person name="Dhandapani V."/>
            <person name="Bonilla-Rosso G."/>
            <person name="Karlsson M."/>
            <person name="Shevchenko A."/>
            <person name="Choi S.R."/>
            <person name="Kim H.G."/>
            <person name="Park J.Y."/>
            <person name="Lim Y.P."/>
            <person name="Ludwig-Muller J."/>
            <person name="Dixelius C."/>
        </authorList>
    </citation>
    <scope>NUCLEOTIDE SEQUENCE</scope>
    <source>
        <tissue evidence="2">Potato root galls</tissue>
    </source>
</reference>
<name>A0A0H5RE53_9EUKA</name>
<proteinExistence type="predicted"/>
<dbReference type="Pfam" id="PF03184">
    <property type="entry name" value="DDE_1"/>
    <property type="match status" value="1"/>
</dbReference>